<dbReference type="RefSeq" id="WP_211870319.1">
    <property type="nucleotide sequence ID" value="NZ_JAAEDI010000020.1"/>
</dbReference>
<dbReference type="Pfam" id="PF19630">
    <property type="entry name" value="DUF6134"/>
    <property type="match status" value="1"/>
</dbReference>
<sequence>MTDAAAAPRPWPLIRRRAALLLPALAAARPAAAAEGDYAFRVLRRGDAIGTHQVRFATRGIQRVATSELLIRPAVMGIVVYRYEHIYEEVTEAGRFVSVTSRLNRNGRIMEVRGHATADAVLLDGTAGPARLPPDAAPLSWWEMRRLGGHRPLFGTTTGRAFTLRWQAGRAAAGGPEFTCMGDVEAQVAFDANGRWVGLSAREDGNEIVYAPG</sequence>
<feature type="signal peptide" evidence="1">
    <location>
        <begin position="1"/>
        <end position="33"/>
    </location>
</feature>
<reference evidence="3" key="1">
    <citation type="journal article" date="2021" name="Syst. Appl. Microbiol.">
        <title>Roseomonas hellenica sp. nov., isolated from roots of wild-growing Alkanna tinctoria.</title>
        <authorList>
            <person name="Rat A."/>
            <person name="Naranjo H.D."/>
            <person name="Lebbe L."/>
            <person name="Cnockaert M."/>
            <person name="Krigas N."/>
            <person name="Grigoriadou K."/>
            <person name="Maloupa E."/>
            <person name="Willems A."/>
        </authorList>
    </citation>
    <scope>NUCLEOTIDE SEQUENCE [LARGE SCALE GENOMIC DNA]</scope>
    <source>
        <strain evidence="3">LMG 31159</strain>
    </source>
</reference>
<comment type="caution">
    <text evidence="2">The sequence shown here is derived from an EMBL/GenBank/DDBJ whole genome shotgun (WGS) entry which is preliminary data.</text>
</comment>
<evidence type="ECO:0008006" key="4">
    <source>
        <dbReference type="Google" id="ProtNLM"/>
    </source>
</evidence>
<evidence type="ECO:0000313" key="2">
    <source>
        <dbReference type="EMBL" id="MBR0651649.1"/>
    </source>
</evidence>
<keyword evidence="3" id="KW-1185">Reference proteome</keyword>
<organism evidence="2 3">
    <name type="scientific">Neoroseomonas terrae</name>
    <dbReference type="NCBI Taxonomy" id="424799"/>
    <lineage>
        <taxon>Bacteria</taxon>
        <taxon>Pseudomonadati</taxon>
        <taxon>Pseudomonadota</taxon>
        <taxon>Alphaproteobacteria</taxon>
        <taxon>Acetobacterales</taxon>
        <taxon>Acetobacteraceae</taxon>
        <taxon>Neoroseomonas</taxon>
    </lineage>
</organism>
<feature type="chain" id="PRO_5046585225" description="DUF3108 domain-containing protein" evidence="1">
    <location>
        <begin position="34"/>
        <end position="213"/>
    </location>
</feature>
<keyword evidence="1" id="KW-0732">Signal</keyword>
<accession>A0ABS5EKU8</accession>
<name>A0ABS5EKU8_9PROT</name>
<dbReference type="Proteomes" id="UP000698752">
    <property type="component" value="Unassembled WGS sequence"/>
</dbReference>
<protein>
    <recommendedName>
        <fullName evidence="4">DUF3108 domain-containing protein</fullName>
    </recommendedName>
</protein>
<dbReference type="InterPro" id="IPR045767">
    <property type="entry name" value="DUF6134"/>
</dbReference>
<gene>
    <name evidence="2" type="ORF">GXW78_18415</name>
</gene>
<proteinExistence type="predicted"/>
<evidence type="ECO:0000313" key="3">
    <source>
        <dbReference type="Proteomes" id="UP000698752"/>
    </source>
</evidence>
<evidence type="ECO:0000256" key="1">
    <source>
        <dbReference type="SAM" id="SignalP"/>
    </source>
</evidence>
<dbReference type="EMBL" id="JAAEDI010000020">
    <property type="protein sequence ID" value="MBR0651649.1"/>
    <property type="molecule type" value="Genomic_DNA"/>
</dbReference>